<organism evidence="8 9">
    <name type="scientific">Candidula unifasciata</name>
    <dbReference type="NCBI Taxonomy" id="100452"/>
    <lineage>
        <taxon>Eukaryota</taxon>
        <taxon>Metazoa</taxon>
        <taxon>Spiralia</taxon>
        <taxon>Lophotrochozoa</taxon>
        <taxon>Mollusca</taxon>
        <taxon>Gastropoda</taxon>
        <taxon>Heterobranchia</taxon>
        <taxon>Euthyneura</taxon>
        <taxon>Panpulmonata</taxon>
        <taxon>Eupulmonata</taxon>
        <taxon>Stylommatophora</taxon>
        <taxon>Helicina</taxon>
        <taxon>Helicoidea</taxon>
        <taxon>Geomitridae</taxon>
        <taxon>Candidula</taxon>
    </lineage>
</organism>
<dbReference type="Proteomes" id="UP000678393">
    <property type="component" value="Unassembled WGS sequence"/>
</dbReference>
<feature type="region of interest" description="Disordered" evidence="5">
    <location>
        <begin position="445"/>
        <end position="487"/>
    </location>
</feature>
<dbReference type="GO" id="GO:0005794">
    <property type="term" value="C:Golgi apparatus"/>
    <property type="evidence" value="ECO:0007669"/>
    <property type="project" value="TreeGrafter"/>
</dbReference>
<gene>
    <name evidence="8" type="ORF">CUNI_LOCUS15875</name>
</gene>
<dbReference type="SUPFAM" id="SSF110296">
    <property type="entry name" value="Oligoxyloglucan reducing end-specific cellobiohydrolase"/>
    <property type="match status" value="1"/>
</dbReference>
<accession>A0A8S3ZLD8</accession>
<keyword evidence="6" id="KW-1133">Transmembrane helix</keyword>
<dbReference type="InterPro" id="IPR031777">
    <property type="entry name" value="Sortilin_C"/>
</dbReference>
<keyword evidence="4" id="KW-0325">Glycoprotein</keyword>
<evidence type="ECO:0000256" key="2">
    <source>
        <dbReference type="ARBA" id="ARBA00022737"/>
    </source>
</evidence>
<protein>
    <recommendedName>
        <fullName evidence="7">VPS10 domain-containing protein</fullName>
    </recommendedName>
</protein>
<comment type="caution">
    <text evidence="8">The sequence shown here is derived from an EMBL/GenBank/DDBJ whole genome shotgun (WGS) entry which is preliminary data.</text>
</comment>
<evidence type="ECO:0000256" key="1">
    <source>
        <dbReference type="ARBA" id="ARBA00004370"/>
    </source>
</evidence>
<feature type="domain" description="VPS10" evidence="7">
    <location>
        <begin position="1"/>
        <end position="373"/>
    </location>
</feature>
<evidence type="ECO:0000313" key="9">
    <source>
        <dbReference type="Proteomes" id="UP000678393"/>
    </source>
</evidence>
<dbReference type="PANTHER" id="PTHR12106">
    <property type="entry name" value="SORTILIN RELATED"/>
    <property type="match status" value="1"/>
</dbReference>
<keyword evidence="9" id="KW-1185">Reference proteome</keyword>
<dbReference type="SMART" id="SM00602">
    <property type="entry name" value="VPS10"/>
    <property type="match status" value="1"/>
</dbReference>
<keyword evidence="6" id="KW-0812">Transmembrane</keyword>
<evidence type="ECO:0000256" key="6">
    <source>
        <dbReference type="SAM" id="Phobius"/>
    </source>
</evidence>
<reference evidence="8" key="1">
    <citation type="submission" date="2021-04" db="EMBL/GenBank/DDBJ databases">
        <authorList>
            <consortium name="Molecular Ecology Group"/>
        </authorList>
    </citation>
    <scope>NUCLEOTIDE SEQUENCE</scope>
</reference>
<feature type="non-terminal residue" evidence="8">
    <location>
        <position position="1"/>
    </location>
</feature>
<dbReference type="InterPro" id="IPR050310">
    <property type="entry name" value="VPS10-sortilin"/>
</dbReference>
<dbReference type="InterPro" id="IPR031778">
    <property type="entry name" value="Sortilin_N"/>
</dbReference>
<keyword evidence="2" id="KW-0677">Repeat</keyword>
<proteinExistence type="predicted"/>
<dbReference type="OrthoDB" id="443634at2759"/>
<dbReference type="InterPro" id="IPR006581">
    <property type="entry name" value="VPS10"/>
</dbReference>
<dbReference type="EMBL" id="CAJHNH020003957">
    <property type="protein sequence ID" value="CAG5130317.1"/>
    <property type="molecule type" value="Genomic_DNA"/>
</dbReference>
<dbReference type="GO" id="GO:0006897">
    <property type="term" value="P:endocytosis"/>
    <property type="evidence" value="ECO:0007669"/>
    <property type="project" value="TreeGrafter"/>
</dbReference>
<dbReference type="GO" id="GO:0016050">
    <property type="term" value="P:vesicle organization"/>
    <property type="evidence" value="ECO:0007669"/>
    <property type="project" value="TreeGrafter"/>
</dbReference>
<dbReference type="PANTHER" id="PTHR12106:SF23">
    <property type="entry name" value="SORTILIN"/>
    <property type="match status" value="1"/>
</dbReference>
<evidence type="ECO:0000256" key="4">
    <source>
        <dbReference type="ARBA" id="ARBA00023180"/>
    </source>
</evidence>
<dbReference type="Pfam" id="PF15901">
    <property type="entry name" value="Sortilin_C"/>
    <property type="match status" value="1"/>
</dbReference>
<dbReference type="InterPro" id="IPR015943">
    <property type="entry name" value="WD40/YVTN_repeat-like_dom_sf"/>
</dbReference>
<dbReference type="GO" id="GO:0006895">
    <property type="term" value="P:Golgi to endosome transport"/>
    <property type="evidence" value="ECO:0007669"/>
    <property type="project" value="TreeGrafter"/>
</dbReference>
<evidence type="ECO:0000256" key="3">
    <source>
        <dbReference type="ARBA" id="ARBA00023136"/>
    </source>
</evidence>
<dbReference type="Pfam" id="PF15902">
    <property type="entry name" value="Sortilin-Vps10"/>
    <property type="match status" value="1"/>
</dbReference>
<evidence type="ECO:0000256" key="5">
    <source>
        <dbReference type="SAM" id="MobiDB-lite"/>
    </source>
</evidence>
<evidence type="ECO:0000313" key="8">
    <source>
        <dbReference type="EMBL" id="CAG5130317.1"/>
    </source>
</evidence>
<sequence length="487" mass="54262">TGHGVLYTSSSSGLVYSESLRNHLFPNYNIVHDFYKVESIRGVYLASQMSDDKSIHTMITYNRGAEWKKVPRPIGVECQNDEKSGDRYLEPTNGIALVHGESGDRYLEPTNGIVLVHAHVASNLQTTPPDVFLSTDGGYNFRRVLKGPHAYEIADSGGLLVAVPLDTDYPNVVKFSTDEGNCWHTYKFTSDEIKFTGLLTEPGGKSMTFGIWGYQKASKKWTVNVIDFNTIVTRECKEDDYIKWIPHTSLNTKPGFEGCLLGRKETFKLIKKDSWCRNGYYKNMDVLTDNCKCTEEDYECDYGFYRPDNSVKCVRQPDIKAEQIDICKGGHLEKLETIGYRRIPGDTCDATYGFHPVSDVTELDVICGAGDKKAVQQDMTHTGAGKIVVAVIGSIILVLVAVVGAFFMYKLVLLKKHKVVYRYSRLNHGDGDLESAVAHHANLFSESSDDEQNPPVKQNGNGYVPAPAKGPADIKSYHDDSDDDMLG</sequence>
<dbReference type="AlphaFoldDB" id="A0A8S3ZLD8"/>
<dbReference type="Gene3D" id="3.30.60.270">
    <property type="match status" value="1"/>
</dbReference>
<dbReference type="Gene3D" id="2.10.70.80">
    <property type="match status" value="1"/>
</dbReference>
<dbReference type="GO" id="GO:0005829">
    <property type="term" value="C:cytosol"/>
    <property type="evidence" value="ECO:0007669"/>
    <property type="project" value="GOC"/>
</dbReference>
<feature type="transmembrane region" description="Helical" evidence="6">
    <location>
        <begin position="387"/>
        <end position="409"/>
    </location>
</feature>
<name>A0A8S3ZLD8_9EUPU</name>
<comment type="subcellular location">
    <subcellularLocation>
        <location evidence="1">Membrane</location>
    </subcellularLocation>
</comment>
<evidence type="ECO:0000259" key="7">
    <source>
        <dbReference type="SMART" id="SM00602"/>
    </source>
</evidence>
<dbReference type="Gene3D" id="2.130.10.10">
    <property type="entry name" value="YVTN repeat-like/Quinoprotein amine dehydrogenase"/>
    <property type="match status" value="1"/>
</dbReference>
<keyword evidence="3 6" id="KW-0472">Membrane</keyword>
<dbReference type="GO" id="GO:0016020">
    <property type="term" value="C:membrane"/>
    <property type="evidence" value="ECO:0007669"/>
    <property type="project" value="UniProtKB-SubCell"/>
</dbReference>